<dbReference type="SUPFAM" id="SSF56112">
    <property type="entry name" value="Protein kinase-like (PK-like)"/>
    <property type="match status" value="1"/>
</dbReference>
<dbReference type="InterPro" id="IPR011009">
    <property type="entry name" value="Kinase-like_dom_sf"/>
</dbReference>
<gene>
    <name evidence="1" type="ORF">DEO68_11010</name>
</gene>
<reference evidence="1" key="1">
    <citation type="journal article" date="2018" name="Nat. Biotechnol.">
        <title>A standardized bacterial taxonomy based on genome phylogeny substantially revises the tree of life.</title>
        <authorList>
            <person name="Parks D.H."/>
            <person name="Chuvochina M."/>
            <person name="Waite D.W."/>
            <person name="Rinke C."/>
            <person name="Skarshewski A."/>
            <person name="Chaumeil P.A."/>
            <person name="Hugenholtz P."/>
        </authorList>
    </citation>
    <scope>NUCLEOTIDE SEQUENCE [LARGE SCALE GENOMIC DNA]</scope>
    <source>
        <strain evidence="1">UBA11284</strain>
    </source>
</reference>
<evidence type="ECO:0008006" key="2">
    <source>
        <dbReference type="Google" id="ProtNLM"/>
    </source>
</evidence>
<organism evidence="1">
    <name type="scientific">Halomonas campaniensis</name>
    <dbReference type="NCBI Taxonomy" id="213554"/>
    <lineage>
        <taxon>Bacteria</taxon>
        <taxon>Pseudomonadati</taxon>
        <taxon>Pseudomonadota</taxon>
        <taxon>Gammaproteobacteria</taxon>
        <taxon>Oceanospirillales</taxon>
        <taxon>Halomonadaceae</taxon>
        <taxon>Halomonas</taxon>
    </lineage>
</organism>
<proteinExistence type="predicted"/>
<protein>
    <recommendedName>
        <fullName evidence="2">DUF2252 domain-containing protein</fullName>
    </recommendedName>
</protein>
<dbReference type="EMBL" id="DOTR01000056">
    <property type="protein sequence ID" value="HCA02688.1"/>
    <property type="molecule type" value="Genomic_DNA"/>
</dbReference>
<accession>A0A3D0KGN2</accession>
<dbReference type="AlphaFoldDB" id="A0A3D0KGN2"/>
<sequence>MSHALTGHNRPQQVIEAIQQVNAPLNAAHRQAKYAKMAVSPYRFFRGTNHLYWQDVWHDWRFALFGGWPNTQTWLQGDAHVYNFGAYGHHDDQVRYGMDDFDDALIGDYQYDVWRLAISVVLDSRENAALSSKATDKALRKLLEGYIHTLAVYSQETNEKDTLAKEQPIEAVTLDSAKGPLKAFMGNVADKQSRARMLEKWTTLDSQKGRMFAERSGKLANLPADVASQLRRLIEQEYQQTLQHPIKESDPKHFRVKDTVRRLDAGTGSLGVERYYVLIEGGADHEHDDVILDVKEQVTPEAYGLMNKAQQQAWRKLFPNEGIRHAAAFHAIAEHPDAYLGWLTMNGKVFSVRERSPFKKDVPTHKLSGGKSYRKLARQWGEILAREHLRGAQALHRGQSAPFANAVCQRLEGREAQFIEVVTTLAIAYADCVSQDYKVFVEHFLKADSA</sequence>
<dbReference type="PANTHER" id="PTHR39441:SF1">
    <property type="entry name" value="DUF2252 DOMAIN-CONTAINING PROTEIN"/>
    <property type="match status" value="1"/>
</dbReference>
<dbReference type="InterPro" id="IPR018721">
    <property type="entry name" value="DUF2252"/>
</dbReference>
<comment type="caution">
    <text evidence="1">The sequence shown here is derived from an EMBL/GenBank/DDBJ whole genome shotgun (WGS) entry which is preliminary data.</text>
</comment>
<dbReference type="PANTHER" id="PTHR39441">
    <property type="entry name" value="DUF2252 DOMAIN-CONTAINING PROTEIN"/>
    <property type="match status" value="1"/>
</dbReference>
<name>A0A3D0KGN2_9GAMM</name>
<dbReference type="Pfam" id="PF10009">
    <property type="entry name" value="DUF2252"/>
    <property type="match status" value="1"/>
</dbReference>
<evidence type="ECO:0000313" key="1">
    <source>
        <dbReference type="EMBL" id="HCA02688.1"/>
    </source>
</evidence>